<proteinExistence type="predicted"/>
<sequence length="245" mass="27251">MAELGGSAGLMPRKLDADYTTWAVQFQAYLDTVELWETIEDPLRPNPEESEAEFARWKKIDRRALGRIKLGILPTHLNKLDGCTAAKEAWEKLKDAFHASTMAREVGLQREMASLRKAPEEGIMTYAGRAKGILVELAGVSDEQISDRRAIIQMLSGIIEPEFESIVTFITNQRVPPSWEDVVAWLLVAEASIKNKKALTEATTTTPAKVQSQGGSEDQIEWVVDSGATSHMIKDTTSFTHYQSD</sequence>
<name>A0ACC3CE28_PYRYE</name>
<comment type="caution">
    <text evidence="1">The sequence shown here is derived from an EMBL/GenBank/DDBJ whole genome shotgun (WGS) entry which is preliminary data.</text>
</comment>
<organism evidence="1 2">
    <name type="scientific">Pyropia yezoensis</name>
    <name type="common">Susabi-nori</name>
    <name type="synonym">Porphyra yezoensis</name>
    <dbReference type="NCBI Taxonomy" id="2788"/>
    <lineage>
        <taxon>Eukaryota</taxon>
        <taxon>Rhodophyta</taxon>
        <taxon>Bangiophyceae</taxon>
        <taxon>Bangiales</taxon>
        <taxon>Bangiaceae</taxon>
        <taxon>Pyropia</taxon>
    </lineage>
</organism>
<dbReference type="Proteomes" id="UP000798662">
    <property type="component" value="Chromosome 3"/>
</dbReference>
<evidence type="ECO:0000313" key="2">
    <source>
        <dbReference type="Proteomes" id="UP000798662"/>
    </source>
</evidence>
<protein>
    <submittedName>
        <fullName evidence="1">Uncharacterized protein</fullName>
    </submittedName>
</protein>
<reference evidence="1" key="1">
    <citation type="submission" date="2019-11" db="EMBL/GenBank/DDBJ databases">
        <title>Nori genome reveals adaptations in red seaweeds to the harsh intertidal environment.</title>
        <authorList>
            <person name="Wang D."/>
            <person name="Mao Y."/>
        </authorList>
    </citation>
    <scope>NUCLEOTIDE SEQUENCE</scope>
    <source>
        <tissue evidence="1">Gametophyte</tissue>
    </source>
</reference>
<gene>
    <name evidence="1" type="ORF">I4F81_010913</name>
</gene>
<keyword evidence="2" id="KW-1185">Reference proteome</keyword>
<accession>A0ACC3CE28</accession>
<dbReference type="EMBL" id="CM020620">
    <property type="protein sequence ID" value="KAK1868424.1"/>
    <property type="molecule type" value="Genomic_DNA"/>
</dbReference>
<evidence type="ECO:0000313" key="1">
    <source>
        <dbReference type="EMBL" id="KAK1868424.1"/>
    </source>
</evidence>